<gene>
    <name evidence="1" type="ORF">PCASD_26045</name>
</gene>
<dbReference type="Proteomes" id="UP000235392">
    <property type="component" value="Unassembled WGS sequence"/>
</dbReference>
<comment type="caution">
    <text evidence="1">The sequence shown here is derived from an EMBL/GenBank/DDBJ whole genome shotgun (WGS) entry which is preliminary data.</text>
</comment>
<protein>
    <submittedName>
        <fullName evidence="1">Uncharacterized protein</fullName>
    </submittedName>
</protein>
<sequence>MATYKDVLGIYTRQRHLIKTTTPTAINFHPTKSHPDQTIREGSHRELLPFQRCCRPSTKKSSIFGPPSQDQISELKIYSLVLLWF</sequence>
<reference evidence="1 2" key="1">
    <citation type="submission" date="2017-11" db="EMBL/GenBank/DDBJ databases">
        <title>De novo assembly and phasing of dikaryotic genomes from two isolates of Puccinia coronata f. sp. avenae, the causal agent of oat crown rust.</title>
        <authorList>
            <person name="Miller M.E."/>
            <person name="Zhang Y."/>
            <person name="Omidvar V."/>
            <person name="Sperschneider J."/>
            <person name="Schwessinger B."/>
            <person name="Raley C."/>
            <person name="Palmer J.M."/>
            <person name="Garnica D."/>
            <person name="Upadhyaya N."/>
            <person name="Rathjen J."/>
            <person name="Taylor J.M."/>
            <person name="Park R.F."/>
            <person name="Dodds P.N."/>
            <person name="Hirsch C.D."/>
            <person name="Kianian S.F."/>
            <person name="Figueroa M."/>
        </authorList>
    </citation>
    <scope>NUCLEOTIDE SEQUENCE [LARGE SCALE GENOMIC DNA]</scope>
    <source>
        <strain evidence="1">12SD80</strain>
    </source>
</reference>
<evidence type="ECO:0000313" key="2">
    <source>
        <dbReference type="Proteomes" id="UP000235392"/>
    </source>
</evidence>
<dbReference type="EMBL" id="PGCI01000356">
    <property type="protein sequence ID" value="PLW28698.1"/>
    <property type="molecule type" value="Genomic_DNA"/>
</dbReference>
<evidence type="ECO:0000313" key="1">
    <source>
        <dbReference type="EMBL" id="PLW28698.1"/>
    </source>
</evidence>
<organism evidence="1 2">
    <name type="scientific">Puccinia coronata f. sp. avenae</name>
    <dbReference type="NCBI Taxonomy" id="200324"/>
    <lineage>
        <taxon>Eukaryota</taxon>
        <taxon>Fungi</taxon>
        <taxon>Dikarya</taxon>
        <taxon>Basidiomycota</taxon>
        <taxon>Pucciniomycotina</taxon>
        <taxon>Pucciniomycetes</taxon>
        <taxon>Pucciniales</taxon>
        <taxon>Pucciniaceae</taxon>
        <taxon>Puccinia</taxon>
    </lineage>
</organism>
<proteinExistence type="predicted"/>
<accession>A0A2N5TTC6</accession>
<name>A0A2N5TTC6_9BASI</name>
<dbReference type="AlphaFoldDB" id="A0A2N5TTC6"/>